<feature type="region of interest" description="Disordered" evidence="1">
    <location>
        <begin position="202"/>
        <end position="260"/>
    </location>
</feature>
<dbReference type="Pfam" id="PF10009">
    <property type="entry name" value="DUF2252"/>
    <property type="match status" value="2"/>
</dbReference>
<dbReference type="RefSeq" id="WP_130447712.1">
    <property type="nucleotide sequence ID" value="NZ_SHKR01000015.1"/>
</dbReference>
<gene>
    <name evidence="2" type="ORF">EV645_6409</name>
</gene>
<name>A0A4Q7WPW9_9ACTN</name>
<sequence length="503" mass="55825">MPTTVEHLTLDERSARGLAARARANPDSHTGWTPAPDRPDPVSLIEEQNLRRDGDLLPVRHGRMMASPFTFYRGAAKIMAVDLALTPTSGLEVQLCGDAHLSNFGAYASPERTMVFDINDFDETLPGPFEYDVKRLAASLTVAASNNGFSKSDAHAITKTMVTSYREAMAEFALMRTLDVWYAHTSEEDIKQSIAAFLAGANGKGDGKGDGKGKHKHKGKHGGSADDTTSMTGKQRKEATKRFEKNAQKAHSRNSDQALSKLGEEVDGRYRIVSVPPVIVPARDLHTAYGIKPGELEDVVFDLFRDYRSTLRPDVRQLLERFEIIDWARKVVGVGSVGTRAFIVLLQGRDRDDPLFLQVKEATRSVLEGPLRKSAFRQPGERVVQGQRLMQASSDIFLGWSKGVQADRYYYWRQLRDMKGSALVELMAPATMAFYARTCGWTLARAHARSGDAVSIAAYLGDDDAFDLSITDFSERYAAQNEQDFANFTDAIRTHRIEALQQV</sequence>
<evidence type="ECO:0000313" key="2">
    <source>
        <dbReference type="EMBL" id="RZU11249.1"/>
    </source>
</evidence>
<dbReference type="PANTHER" id="PTHR39441">
    <property type="entry name" value="DUF2252 DOMAIN-CONTAINING PROTEIN"/>
    <property type="match status" value="1"/>
</dbReference>
<keyword evidence="3" id="KW-1185">Reference proteome</keyword>
<evidence type="ECO:0000256" key="1">
    <source>
        <dbReference type="SAM" id="MobiDB-lite"/>
    </source>
</evidence>
<accession>A0A4Q7WPW9</accession>
<dbReference type="EMBL" id="SHKR01000015">
    <property type="protein sequence ID" value="RZU11249.1"/>
    <property type="molecule type" value="Genomic_DNA"/>
</dbReference>
<feature type="region of interest" description="Disordered" evidence="1">
    <location>
        <begin position="19"/>
        <end position="42"/>
    </location>
</feature>
<dbReference type="InterPro" id="IPR018721">
    <property type="entry name" value="DUF2252"/>
</dbReference>
<proteinExistence type="predicted"/>
<organism evidence="2 3">
    <name type="scientific">Kribbella rubisoli</name>
    <dbReference type="NCBI Taxonomy" id="3075929"/>
    <lineage>
        <taxon>Bacteria</taxon>
        <taxon>Bacillati</taxon>
        <taxon>Actinomycetota</taxon>
        <taxon>Actinomycetes</taxon>
        <taxon>Propionibacteriales</taxon>
        <taxon>Kribbellaceae</taxon>
        <taxon>Kribbella</taxon>
    </lineage>
</organism>
<dbReference type="OrthoDB" id="1491115at2"/>
<protein>
    <submittedName>
        <fullName evidence="2">Uncharacterized protein DUF2252</fullName>
    </submittedName>
</protein>
<dbReference type="Proteomes" id="UP000292027">
    <property type="component" value="Unassembled WGS sequence"/>
</dbReference>
<evidence type="ECO:0000313" key="3">
    <source>
        <dbReference type="Proteomes" id="UP000292027"/>
    </source>
</evidence>
<feature type="compositionally biased region" description="Basic and acidic residues" evidence="1">
    <location>
        <begin position="235"/>
        <end position="247"/>
    </location>
</feature>
<dbReference type="AlphaFoldDB" id="A0A4Q7WPW9"/>
<reference evidence="2 3" key="1">
    <citation type="journal article" date="2015" name="Stand. Genomic Sci.">
        <title>Genomic Encyclopedia of Bacterial and Archaeal Type Strains, Phase III: the genomes of soil and plant-associated and newly described type strains.</title>
        <authorList>
            <person name="Whitman W.B."/>
            <person name="Woyke T."/>
            <person name="Klenk H.P."/>
            <person name="Zhou Y."/>
            <person name="Lilburn T.G."/>
            <person name="Beck B.J."/>
            <person name="De Vos P."/>
            <person name="Vandamme P."/>
            <person name="Eisen J.A."/>
            <person name="Garrity G."/>
            <person name="Hugenholtz P."/>
            <person name="Kyrpides N.C."/>
        </authorList>
    </citation>
    <scope>NUCLEOTIDE SEQUENCE [LARGE SCALE GENOMIC DNA]</scope>
    <source>
        <strain evidence="2 3">VKM Ac-2540</strain>
    </source>
</reference>
<dbReference type="PANTHER" id="PTHR39441:SF1">
    <property type="entry name" value="DUF2252 DOMAIN-CONTAINING PROTEIN"/>
    <property type="match status" value="1"/>
</dbReference>
<comment type="caution">
    <text evidence="2">The sequence shown here is derived from an EMBL/GenBank/DDBJ whole genome shotgun (WGS) entry which is preliminary data.</text>
</comment>